<evidence type="ECO:0000256" key="2">
    <source>
        <dbReference type="ARBA" id="ARBA00008806"/>
    </source>
</evidence>
<dbReference type="Proteomes" id="UP000002256">
    <property type="component" value="Plasmid pR132501"/>
</dbReference>
<dbReference type="Pfam" id="PF02534">
    <property type="entry name" value="T4SS-DNA_transf"/>
    <property type="match status" value="1"/>
</dbReference>
<dbReference type="GO" id="GO:0005886">
    <property type="term" value="C:plasma membrane"/>
    <property type="evidence" value="ECO:0007669"/>
    <property type="project" value="UniProtKB-SubCell"/>
</dbReference>
<dbReference type="AlphaFoldDB" id="C6B531"/>
<evidence type="ECO:0000256" key="3">
    <source>
        <dbReference type="ARBA" id="ARBA00022475"/>
    </source>
</evidence>
<geneLocation type="plasmid" evidence="9 10">
    <name>pR132501</name>
</geneLocation>
<dbReference type="SUPFAM" id="SSF52540">
    <property type="entry name" value="P-loop containing nucleoside triphosphate hydrolases"/>
    <property type="match status" value="1"/>
</dbReference>
<dbReference type="InterPro" id="IPR051539">
    <property type="entry name" value="T4SS-coupling_protein"/>
</dbReference>
<dbReference type="PANTHER" id="PTHR37937">
    <property type="entry name" value="CONJUGATIVE TRANSFER: DNA TRANSPORT"/>
    <property type="match status" value="1"/>
</dbReference>
<protein>
    <submittedName>
        <fullName evidence="9">TRAG family protein</fullName>
    </submittedName>
</protein>
<dbReference type="InterPro" id="IPR027417">
    <property type="entry name" value="P-loop_NTPase"/>
</dbReference>
<dbReference type="CDD" id="cd01127">
    <property type="entry name" value="TrwB_TraG_TraD_VirD4"/>
    <property type="match status" value="1"/>
</dbReference>
<feature type="transmembrane region" description="Helical" evidence="8">
    <location>
        <begin position="44"/>
        <end position="61"/>
    </location>
</feature>
<evidence type="ECO:0000313" key="9">
    <source>
        <dbReference type="EMBL" id="ACS59189.1"/>
    </source>
</evidence>
<sequence>MIHAIKIKIALANMMRMAARDPLWAIVALITFPLRYAKSVVMGAFGYLLVVFTVYFGIDYLRRVMLAGHRGDVIWHIGDWVVILFAVALLIRLLSVPLITHCGSAMDDTHGSARFAGRREIAPLTKAGSGLLIGRAPGSGGLLRYDGPAHLLTMAPTRSGKGVGTIIPNLLTADRSIICIDPKGENAIIAGDAREKFGPVHILDPFGITGGPSAAFNPMDGVDPGSVDVAEDATTLADALVFDEPGLSGDAHWNEEAKALISGLLLHIVASEPNDRRNLSTLRRYLTLAPETFRAVLDEMQGTGAINGLIARAANRHLGKSDREASGVLSAAQRHTHFLDSPRMTEVLSRSDFRFSDLKANKATVFLVLPPDRLAAYSRWLRLLVAQSLTEMARTAPSPHPSAPPVLYLLDEFAALGHLAPIERAMGLMAGYGVQLWPIIQDIHQLRATYGQRAGTFLSNAGVLQVFGVNDHDSARLVSDLLGQETVVFNTAARALDSERTGLSFAEQHVGRPLLTPDEVRNMHARTELLFIAGQRPIVATKLRYYADPEFAGLFTASQI</sequence>
<dbReference type="Gene3D" id="3.40.50.300">
    <property type="entry name" value="P-loop containing nucleotide triphosphate hydrolases"/>
    <property type="match status" value="1"/>
</dbReference>
<dbReference type="OrthoDB" id="9759295at2"/>
<evidence type="ECO:0000256" key="8">
    <source>
        <dbReference type="SAM" id="Phobius"/>
    </source>
</evidence>
<evidence type="ECO:0000256" key="6">
    <source>
        <dbReference type="ARBA" id="ARBA00022989"/>
    </source>
</evidence>
<organism evidence="9 10">
    <name type="scientific">Rhizobium leguminosarum bv. trifolii (strain WSM1325)</name>
    <dbReference type="NCBI Taxonomy" id="395491"/>
    <lineage>
        <taxon>Bacteria</taxon>
        <taxon>Pseudomonadati</taxon>
        <taxon>Pseudomonadota</taxon>
        <taxon>Alphaproteobacteria</taxon>
        <taxon>Hyphomicrobiales</taxon>
        <taxon>Rhizobiaceae</taxon>
        <taxon>Rhizobium/Agrobacterium group</taxon>
        <taxon>Rhizobium</taxon>
    </lineage>
</organism>
<dbReference type="InterPro" id="IPR003688">
    <property type="entry name" value="TraG/VirD4"/>
</dbReference>
<evidence type="ECO:0000256" key="7">
    <source>
        <dbReference type="ARBA" id="ARBA00023136"/>
    </source>
</evidence>
<comment type="subcellular location">
    <subcellularLocation>
        <location evidence="1">Cell membrane</location>
        <topology evidence="1">Multi-pass membrane protein</topology>
    </subcellularLocation>
</comment>
<keyword evidence="4 8" id="KW-0812">Transmembrane</keyword>
<evidence type="ECO:0000256" key="5">
    <source>
        <dbReference type="ARBA" id="ARBA00022971"/>
    </source>
</evidence>
<dbReference type="KEGG" id="rlg:Rleg_4975"/>
<keyword evidence="5" id="KW-0184">Conjugation</keyword>
<reference evidence="9 10" key="1">
    <citation type="journal article" date="2010" name="Stand. Genomic Sci.">
        <title>Complete genome sequence of Rhizobium leguminosarum bv. trifolii strain WSM1325, an effective microsymbiont of annual Mediterranean clovers.</title>
        <authorList>
            <person name="Reeve W."/>
            <person name="O'Hara G."/>
            <person name="Chain P."/>
            <person name="Ardley J."/>
            <person name="Brau L."/>
            <person name="Nandesena K."/>
            <person name="Tiwari R."/>
            <person name="Copeland A."/>
            <person name="Nolan M."/>
            <person name="Han C."/>
            <person name="Brettin T."/>
            <person name="Land M."/>
            <person name="Ovchinikova G."/>
            <person name="Ivanova N."/>
            <person name="Mavromatis K."/>
            <person name="Markowitz V."/>
            <person name="Kyrpides N."/>
            <person name="Melino V."/>
            <person name="Denton M."/>
            <person name="Yates R."/>
            <person name="Howieson J."/>
        </authorList>
    </citation>
    <scope>NUCLEOTIDE SEQUENCE [LARGE SCALE GENOMIC DNA]</scope>
    <source>
        <strain evidence="9 10">WSM1325</strain>
        <plasmid evidence="10">Plasmid pR132501</plasmid>
    </source>
</reference>
<dbReference type="PANTHER" id="PTHR37937:SF1">
    <property type="entry name" value="CONJUGATIVE TRANSFER: DNA TRANSPORT"/>
    <property type="match status" value="1"/>
</dbReference>
<proteinExistence type="inferred from homology"/>
<keyword evidence="7 8" id="KW-0472">Membrane</keyword>
<evidence type="ECO:0000256" key="1">
    <source>
        <dbReference type="ARBA" id="ARBA00004651"/>
    </source>
</evidence>
<evidence type="ECO:0000313" key="10">
    <source>
        <dbReference type="Proteomes" id="UP000002256"/>
    </source>
</evidence>
<keyword evidence="9" id="KW-0614">Plasmid</keyword>
<name>C6B531_RHILS</name>
<feature type="transmembrane region" description="Helical" evidence="8">
    <location>
        <begin position="73"/>
        <end position="94"/>
    </location>
</feature>
<dbReference type="EMBL" id="CP001623">
    <property type="protein sequence ID" value="ACS59189.1"/>
    <property type="molecule type" value="Genomic_DNA"/>
</dbReference>
<evidence type="ECO:0000256" key="4">
    <source>
        <dbReference type="ARBA" id="ARBA00022692"/>
    </source>
</evidence>
<keyword evidence="3" id="KW-1003">Cell membrane</keyword>
<keyword evidence="6 8" id="KW-1133">Transmembrane helix</keyword>
<dbReference type="HOGENOM" id="CLU_012039_3_0_5"/>
<gene>
    <name evidence="9" type="ordered locus">Rleg_4975</name>
</gene>
<accession>C6B531</accession>
<comment type="similarity">
    <text evidence="2">Belongs to the VirD4/TraG family.</text>
</comment>